<feature type="compositionally biased region" description="Acidic residues" evidence="7">
    <location>
        <begin position="243"/>
        <end position="259"/>
    </location>
</feature>
<comment type="catalytic activity">
    <reaction evidence="5">
        <text>O-phospho-L-seryl-[protein] + H2O = L-seryl-[protein] + phosphate</text>
        <dbReference type="Rhea" id="RHEA:20629"/>
        <dbReference type="Rhea" id="RHEA-COMP:9863"/>
        <dbReference type="Rhea" id="RHEA-COMP:11604"/>
        <dbReference type="ChEBI" id="CHEBI:15377"/>
        <dbReference type="ChEBI" id="CHEBI:29999"/>
        <dbReference type="ChEBI" id="CHEBI:43474"/>
        <dbReference type="ChEBI" id="CHEBI:83421"/>
        <dbReference type="EC" id="3.1.3.16"/>
    </reaction>
</comment>
<dbReference type="Gene3D" id="3.40.50.1000">
    <property type="entry name" value="HAD superfamily/HAD-like"/>
    <property type="match status" value="1"/>
</dbReference>
<evidence type="ECO:0000256" key="2">
    <source>
        <dbReference type="ARBA" id="ARBA00013081"/>
    </source>
</evidence>
<accession>U6LT47</accession>
<organism evidence="10 11">
    <name type="scientific">Eimeria brunetti</name>
    <dbReference type="NCBI Taxonomy" id="51314"/>
    <lineage>
        <taxon>Eukaryota</taxon>
        <taxon>Sar</taxon>
        <taxon>Alveolata</taxon>
        <taxon>Apicomplexa</taxon>
        <taxon>Conoidasida</taxon>
        <taxon>Coccidia</taxon>
        <taxon>Eucoccidiorida</taxon>
        <taxon>Eimeriorina</taxon>
        <taxon>Eimeriidae</taxon>
        <taxon>Eimeria</taxon>
    </lineage>
</organism>
<dbReference type="VEuPathDB" id="ToxoDB:EBH_0007140"/>
<evidence type="ECO:0000256" key="1">
    <source>
        <dbReference type="ARBA" id="ARBA00004123"/>
    </source>
</evidence>
<feature type="compositionally biased region" description="Basic and acidic residues" evidence="7">
    <location>
        <begin position="884"/>
        <end position="897"/>
    </location>
</feature>
<protein>
    <recommendedName>
        <fullName evidence="2">protein-serine/threonine phosphatase</fullName>
        <ecNumber evidence="2">3.1.3.16</ecNumber>
    </recommendedName>
</protein>
<feature type="region of interest" description="Disordered" evidence="7">
    <location>
        <begin position="855"/>
        <end position="897"/>
    </location>
</feature>
<dbReference type="InterPro" id="IPR004274">
    <property type="entry name" value="FCP1_dom"/>
</dbReference>
<sequence>MRDAFRGRGRGRGGGGWRGAHRAAVTESHHQQQWKTGPGLVSGPDTRHFNPREPRARPEREAEPPHGSVVMPPHAPLPQRRRHVQGPGFRKERTVPYEPRPVLGPHGAPPVPMGGGPPMVMGGGRGRVMEPVMEAAADIAGRMPCPGPPPACMPPPTVCCSVYADQLIDYYTGKICPRRFCVAYNEVCKLVRLPEAPPGPAGAALQLIPSASGVRGVSRGDETVQEMPLPNGPHRTQALEADEMSEVSQVEEGEVDDETPLIQPTQHTSQGTQQQHSAEGVPVLEGSSAVSGTAAVAAAAVTDPTAASDASQMPNQGVGATTPPLQQKQQQQQQQPVAAPSTTRRDPRLAARARAETSMQQQQEVVQQVQQSETSEPQIQSQQEAQRPQETQQQQQAKQWDPSALPPELRRQPLLSGKLPLLLDLDNTLLHAQAVGVAGYSIALEDWLDEDGLPEVYKFELPCNRKVYYLKLRPGLRRFLKALAPVFELSIYTNATQEYADIVVAILDPDRSLFGDRIVARESSGRGEQTENKTVRCLYGDLDRRCVVAFDDRQNIWTDLPVSHVVKAQHYDFFDSSRPELLAHYPHLPLEETLVAMAENARQRATALERPSPVPAAAMKQLSRPYDWDRHMQHMINIFLKVHQEFFKDPWNADVGTIISGFQSQALAGVGLFLTGYRKSFAPGSPVADCEERQAELAQRLGATVYRRFDEPGVTHVMAGKSNTNNMLALKERSFQHLKKVHTLWLFACESIWAKAPEACFDADALCALYDNQPPCAPFKDHWMHLAEFVPPPAIIPAQSLPQQDRLPVREFLGTGPYSDGASLISPFEETIFLWRPEKQPIRQLYSKASTTNTQHIIPPTLPAGTSHQQQLLPTRPEGQKNAQGREDMTSRSDRQEAEVVPFCNFQVYAV</sequence>
<feature type="region of interest" description="Disordered" evidence="7">
    <location>
        <begin position="243"/>
        <end position="281"/>
    </location>
</feature>
<proteinExistence type="predicted"/>
<keyword evidence="3" id="KW-0378">Hydrolase</keyword>
<feature type="compositionally biased region" description="Polar residues" evidence="7">
    <location>
        <begin position="312"/>
        <end position="325"/>
    </location>
</feature>
<gene>
    <name evidence="10" type="ORF">EBH_0007140</name>
</gene>
<evidence type="ECO:0000256" key="3">
    <source>
        <dbReference type="ARBA" id="ARBA00022801"/>
    </source>
</evidence>
<dbReference type="PANTHER" id="PTHR23081:SF36">
    <property type="entry name" value="RNA POLYMERASE II SUBUNIT A C-TERMINAL DOMAIN PHOSPHATASE"/>
    <property type="match status" value="1"/>
</dbReference>
<feature type="compositionally biased region" description="Low complexity" evidence="7">
    <location>
        <begin position="360"/>
        <end position="403"/>
    </location>
</feature>
<feature type="compositionally biased region" description="Basic and acidic residues" evidence="7">
    <location>
        <begin position="343"/>
        <end position="355"/>
    </location>
</feature>
<keyword evidence="4" id="KW-0539">Nucleus</keyword>
<feature type="domain" description="BRCT" evidence="8">
    <location>
        <begin position="662"/>
        <end position="749"/>
    </location>
</feature>
<dbReference type="AlphaFoldDB" id="U6LT47"/>
<dbReference type="InterPro" id="IPR001357">
    <property type="entry name" value="BRCT_dom"/>
</dbReference>
<dbReference type="SUPFAM" id="SSF52113">
    <property type="entry name" value="BRCT domain"/>
    <property type="match status" value="1"/>
</dbReference>
<dbReference type="EMBL" id="HG713304">
    <property type="protein sequence ID" value="CDJ53336.1"/>
    <property type="molecule type" value="Genomic_DNA"/>
</dbReference>
<evidence type="ECO:0000256" key="4">
    <source>
        <dbReference type="ARBA" id="ARBA00023242"/>
    </source>
</evidence>
<dbReference type="PROSITE" id="PS50172">
    <property type="entry name" value="BRCT"/>
    <property type="match status" value="1"/>
</dbReference>
<feature type="domain" description="FCP1 homology" evidence="9">
    <location>
        <begin position="414"/>
        <end position="594"/>
    </location>
</feature>
<dbReference type="Gene3D" id="3.40.50.10190">
    <property type="entry name" value="BRCT domain"/>
    <property type="match status" value="1"/>
</dbReference>
<feature type="compositionally biased region" description="Low complexity" evidence="7">
    <location>
        <begin position="326"/>
        <end position="335"/>
    </location>
</feature>
<feature type="region of interest" description="Disordered" evidence="7">
    <location>
        <begin position="216"/>
        <end position="235"/>
    </location>
</feature>
<feature type="region of interest" description="Disordered" evidence="7">
    <location>
        <begin position="305"/>
        <end position="410"/>
    </location>
</feature>
<dbReference type="SMART" id="SM00577">
    <property type="entry name" value="CPDc"/>
    <property type="match status" value="1"/>
</dbReference>
<feature type="compositionally biased region" description="Low complexity" evidence="7">
    <location>
        <begin position="263"/>
        <end position="277"/>
    </location>
</feature>
<feature type="region of interest" description="Disordered" evidence="7">
    <location>
        <begin position="1"/>
        <end position="115"/>
    </location>
</feature>
<dbReference type="Proteomes" id="UP000030750">
    <property type="component" value="Unassembled WGS sequence"/>
</dbReference>
<dbReference type="GO" id="GO:0008420">
    <property type="term" value="F:RNA polymerase II CTD heptapeptide repeat phosphatase activity"/>
    <property type="evidence" value="ECO:0007669"/>
    <property type="project" value="InterPro"/>
</dbReference>
<reference evidence="10" key="2">
    <citation type="submission" date="2013-10" db="EMBL/GenBank/DDBJ databases">
        <authorList>
            <person name="Aslett M."/>
        </authorList>
    </citation>
    <scope>NUCLEOTIDE SEQUENCE [LARGE SCALE GENOMIC DNA]</scope>
    <source>
        <strain evidence="10">Houghton</strain>
    </source>
</reference>
<dbReference type="GO" id="GO:0005634">
    <property type="term" value="C:nucleus"/>
    <property type="evidence" value="ECO:0007669"/>
    <property type="project" value="UniProtKB-SubCell"/>
</dbReference>
<evidence type="ECO:0000256" key="6">
    <source>
        <dbReference type="ARBA" id="ARBA00048336"/>
    </source>
</evidence>
<comment type="subcellular location">
    <subcellularLocation>
        <location evidence="1">Nucleus</location>
    </subcellularLocation>
</comment>
<evidence type="ECO:0000313" key="11">
    <source>
        <dbReference type="Proteomes" id="UP000030750"/>
    </source>
</evidence>
<dbReference type="CDD" id="cd07521">
    <property type="entry name" value="HAD_FCP1-like"/>
    <property type="match status" value="1"/>
</dbReference>
<dbReference type="OrthoDB" id="10249888at2759"/>
<comment type="catalytic activity">
    <reaction evidence="6">
        <text>O-phospho-L-threonyl-[protein] + H2O = L-threonyl-[protein] + phosphate</text>
        <dbReference type="Rhea" id="RHEA:47004"/>
        <dbReference type="Rhea" id="RHEA-COMP:11060"/>
        <dbReference type="Rhea" id="RHEA-COMP:11605"/>
        <dbReference type="ChEBI" id="CHEBI:15377"/>
        <dbReference type="ChEBI" id="CHEBI:30013"/>
        <dbReference type="ChEBI" id="CHEBI:43474"/>
        <dbReference type="ChEBI" id="CHEBI:61977"/>
        <dbReference type="EC" id="3.1.3.16"/>
    </reaction>
</comment>
<dbReference type="InterPro" id="IPR036412">
    <property type="entry name" value="HAD-like_sf"/>
</dbReference>
<feature type="compositionally biased region" description="Polar residues" evidence="7">
    <location>
        <begin position="864"/>
        <end position="873"/>
    </location>
</feature>
<dbReference type="PANTHER" id="PTHR23081">
    <property type="entry name" value="RNA POLYMERASE II CTD PHOSPHATASE"/>
    <property type="match status" value="1"/>
</dbReference>
<feature type="compositionally biased region" description="Basic and acidic residues" evidence="7">
    <location>
        <begin position="45"/>
        <end position="64"/>
    </location>
</feature>
<dbReference type="InterPro" id="IPR023214">
    <property type="entry name" value="HAD_sf"/>
</dbReference>
<reference evidence="10" key="1">
    <citation type="submission" date="2013-10" db="EMBL/GenBank/DDBJ databases">
        <title>Genomic analysis of the causative agents of coccidiosis in chickens.</title>
        <authorList>
            <person name="Reid A.J."/>
            <person name="Blake D."/>
            <person name="Billington K."/>
            <person name="Browne H."/>
            <person name="Dunn M."/>
            <person name="Hung S."/>
            <person name="Kawahara F."/>
            <person name="Miranda-Saavedra D."/>
            <person name="Mourier T."/>
            <person name="Nagra H."/>
            <person name="Otto T.D."/>
            <person name="Rawlings N."/>
            <person name="Sanchez A."/>
            <person name="Sanders M."/>
            <person name="Subramaniam C."/>
            <person name="Tay Y."/>
            <person name="Dear P."/>
            <person name="Doerig C."/>
            <person name="Gruber A."/>
            <person name="Parkinson J."/>
            <person name="Shirley M."/>
            <person name="Wan K.L."/>
            <person name="Berriman M."/>
            <person name="Tomley F."/>
            <person name="Pain A."/>
        </authorList>
    </citation>
    <scope>NUCLEOTIDE SEQUENCE [LARGE SCALE GENOMIC DNA]</scope>
    <source>
        <strain evidence="10">Houghton</strain>
    </source>
</reference>
<name>U6LT47_9EIME</name>
<evidence type="ECO:0000256" key="5">
    <source>
        <dbReference type="ARBA" id="ARBA00047761"/>
    </source>
</evidence>
<keyword evidence="11" id="KW-1185">Reference proteome</keyword>
<evidence type="ECO:0000313" key="10">
    <source>
        <dbReference type="EMBL" id="CDJ53336.1"/>
    </source>
</evidence>
<dbReference type="Pfam" id="PF03031">
    <property type="entry name" value="NIF"/>
    <property type="match status" value="1"/>
</dbReference>
<evidence type="ECO:0000256" key="7">
    <source>
        <dbReference type="SAM" id="MobiDB-lite"/>
    </source>
</evidence>
<dbReference type="Gene3D" id="1.10.287.10">
    <property type="entry name" value="S15/NS1, RNA-binding"/>
    <property type="match status" value="1"/>
</dbReference>
<dbReference type="PROSITE" id="PS50969">
    <property type="entry name" value="FCP1"/>
    <property type="match status" value="1"/>
</dbReference>
<dbReference type="InterPro" id="IPR036420">
    <property type="entry name" value="BRCT_dom_sf"/>
</dbReference>
<evidence type="ECO:0000259" key="9">
    <source>
        <dbReference type="PROSITE" id="PS50969"/>
    </source>
</evidence>
<dbReference type="EC" id="3.1.3.16" evidence="2"/>
<dbReference type="SUPFAM" id="SSF56784">
    <property type="entry name" value="HAD-like"/>
    <property type="match status" value="1"/>
</dbReference>
<evidence type="ECO:0000259" key="8">
    <source>
        <dbReference type="PROSITE" id="PS50172"/>
    </source>
</evidence>
<dbReference type="InterPro" id="IPR039189">
    <property type="entry name" value="Fcp1"/>
</dbReference>